<feature type="domain" description="ABC-type glycine betaine transport system substrate-binding" evidence="2">
    <location>
        <begin position="64"/>
        <end position="334"/>
    </location>
</feature>
<sequence length="336" mass="36607">MKRRQTRRRVLTTAGVVVTATAAGCTDDEMSGSEPTDEEGTTSTDDETTTTDGDADRDSSNGRDVAVGSKRFTENVLLAELSVSLLSRVDGVTSILEETIGERTTVQSFVDTEYGGLDHYWEYTGTLFRSHYAHESPETIEEVRKLAADDDIAVLEPGGFDNTYELVTTDSFASEHGLETLTDLAEKFGDSDVRFGLGDEFVHRIDGWRGFVDAYDVDADRANEITSDAEVVPAGSTYDLLEAEEVDVVMGFSTDPELGGADLVALEDDRSFFPTYNPVALVHQPTLEAVPEIEAPLNDLASLLDSTETMRELIARVDDDGEDPSTVATAFLAEER</sequence>
<feature type="compositionally biased region" description="Acidic residues" evidence="1">
    <location>
        <begin position="26"/>
        <end position="53"/>
    </location>
</feature>
<comment type="caution">
    <text evidence="3">The sequence shown here is derived from an EMBL/GenBank/DDBJ whole genome shotgun (WGS) entry which is preliminary data.</text>
</comment>
<feature type="region of interest" description="Disordered" evidence="1">
    <location>
        <begin position="22"/>
        <end position="66"/>
    </location>
</feature>
<accession>A0A5D5AIV3</accession>
<protein>
    <recommendedName>
        <fullName evidence="2">ABC-type glycine betaine transport system substrate-binding domain-containing protein</fullName>
    </recommendedName>
</protein>
<keyword evidence="4" id="KW-1185">Reference proteome</keyword>
<reference evidence="3 4" key="1">
    <citation type="submission" date="2019-08" db="EMBL/GenBank/DDBJ databases">
        <title>Archaea genome.</title>
        <authorList>
            <person name="Kajale S."/>
            <person name="Shouche Y."/>
            <person name="Deshpande N."/>
            <person name="Sharma A."/>
        </authorList>
    </citation>
    <scope>NUCLEOTIDE SEQUENCE [LARGE SCALE GENOMIC DNA]</scope>
    <source>
        <strain evidence="3 4">ESP3B_9</strain>
    </source>
</reference>
<dbReference type="EMBL" id="VTAW01000013">
    <property type="protein sequence ID" value="TYT61788.1"/>
    <property type="molecule type" value="Genomic_DNA"/>
</dbReference>
<dbReference type="PROSITE" id="PS51257">
    <property type="entry name" value="PROKAR_LIPOPROTEIN"/>
    <property type="match status" value="1"/>
</dbReference>
<dbReference type="GO" id="GO:0043190">
    <property type="term" value="C:ATP-binding cassette (ABC) transporter complex"/>
    <property type="evidence" value="ECO:0007669"/>
    <property type="project" value="InterPro"/>
</dbReference>
<dbReference type="InterPro" id="IPR007210">
    <property type="entry name" value="ABC_Gly_betaine_transp_sub-bd"/>
</dbReference>
<name>A0A5D5AIV3_9EURY</name>
<organism evidence="3 4">
    <name type="scientific">Natrialba swarupiae</name>
    <dbReference type="NCBI Taxonomy" id="2448032"/>
    <lineage>
        <taxon>Archaea</taxon>
        <taxon>Methanobacteriati</taxon>
        <taxon>Methanobacteriota</taxon>
        <taxon>Stenosarchaea group</taxon>
        <taxon>Halobacteria</taxon>
        <taxon>Halobacteriales</taxon>
        <taxon>Natrialbaceae</taxon>
        <taxon>Natrialba</taxon>
    </lineage>
</organism>
<gene>
    <name evidence="3" type="ORF">FYC77_11115</name>
</gene>
<evidence type="ECO:0000256" key="1">
    <source>
        <dbReference type="SAM" id="MobiDB-lite"/>
    </source>
</evidence>
<dbReference type="Proteomes" id="UP000324104">
    <property type="component" value="Unassembled WGS sequence"/>
</dbReference>
<dbReference type="GO" id="GO:0022857">
    <property type="term" value="F:transmembrane transporter activity"/>
    <property type="evidence" value="ECO:0007669"/>
    <property type="project" value="InterPro"/>
</dbReference>
<dbReference type="Gene3D" id="3.40.190.10">
    <property type="entry name" value="Periplasmic binding protein-like II"/>
    <property type="match status" value="1"/>
</dbReference>
<dbReference type="Pfam" id="PF04069">
    <property type="entry name" value="OpuAC"/>
    <property type="match status" value="1"/>
</dbReference>
<evidence type="ECO:0000259" key="2">
    <source>
        <dbReference type="Pfam" id="PF04069"/>
    </source>
</evidence>
<dbReference type="AlphaFoldDB" id="A0A5D5AIV3"/>
<dbReference type="Gene3D" id="3.40.190.120">
    <property type="entry name" value="Osmoprotection protein (prox), domain 2"/>
    <property type="match status" value="1"/>
</dbReference>
<dbReference type="SUPFAM" id="SSF53850">
    <property type="entry name" value="Periplasmic binding protein-like II"/>
    <property type="match status" value="1"/>
</dbReference>
<evidence type="ECO:0000313" key="4">
    <source>
        <dbReference type="Proteomes" id="UP000324104"/>
    </source>
</evidence>
<proteinExistence type="predicted"/>
<evidence type="ECO:0000313" key="3">
    <source>
        <dbReference type="EMBL" id="TYT61788.1"/>
    </source>
</evidence>